<dbReference type="EMBL" id="JASNVK010000027">
    <property type="protein sequence ID" value="MDK4301677.1"/>
    <property type="molecule type" value="Genomic_DNA"/>
</dbReference>
<proteinExistence type="predicted"/>
<protein>
    <submittedName>
        <fullName evidence="3">Uncharacterized protein</fullName>
    </submittedName>
</protein>
<keyword evidence="4" id="KW-1185">Reference proteome</keyword>
<feature type="transmembrane region" description="Helical" evidence="2">
    <location>
        <begin position="15"/>
        <end position="33"/>
    </location>
</feature>
<evidence type="ECO:0000256" key="1">
    <source>
        <dbReference type="SAM" id="MobiDB-lite"/>
    </source>
</evidence>
<reference evidence="3 4" key="1">
    <citation type="submission" date="2023-05" db="EMBL/GenBank/DDBJ databases">
        <title>Metabolic capabilities are highly conserved among human nasal-associated Corynebacterium species in pangenomic analyses.</title>
        <authorList>
            <person name="Tran T.H."/>
            <person name="Roberts A.Q."/>
            <person name="Escapa I.F."/>
            <person name="Gao W."/>
            <person name="Conlan S."/>
            <person name="Kong H."/>
            <person name="Segre J.A."/>
            <person name="Kelly M.S."/>
            <person name="Lemon K.P."/>
        </authorList>
    </citation>
    <scope>NUCLEOTIDE SEQUENCE [LARGE SCALE GENOMIC DNA]</scope>
    <source>
        <strain evidence="3 4">KPL2811</strain>
    </source>
</reference>
<name>A0ABT7G665_9CORY</name>
<feature type="region of interest" description="Disordered" evidence="1">
    <location>
        <begin position="39"/>
        <end position="86"/>
    </location>
</feature>
<evidence type="ECO:0000313" key="4">
    <source>
        <dbReference type="Proteomes" id="UP001243856"/>
    </source>
</evidence>
<keyword evidence="2" id="KW-1133">Transmembrane helix</keyword>
<accession>A0ABT7G665</accession>
<dbReference type="Proteomes" id="UP001243856">
    <property type="component" value="Unassembled WGS sequence"/>
</dbReference>
<organism evidence="3 4">
    <name type="scientific">Corynebacterium propinquum</name>
    <dbReference type="NCBI Taxonomy" id="43769"/>
    <lineage>
        <taxon>Bacteria</taxon>
        <taxon>Bacillati</taxon>
        <taxon>Actinomycetota</taxon>
        <taxon>Actinomycetes</taxon>
        <taxon>Mycobacteriales</taxon>
        <taxon>Corynebacteriaceae</taxon>
        <taxon>Corynebacterium</taxon>
    </lineage>
</organism>
<dbReference type="RefSeq" id="WP_284576225.1">
    <property type="nucleotide sequence ID" value="NZ_JASNVE010000019.1"/>
</dbReference>
<keyword evidence="2" id="KW-0472">Membrane</keyword>
<comment type="caution">
    <text evidence="3">The sequence shown here is derived from an EMBL/GenBank/DDBJ whole genome shotgun (WGS) entry which is preliminary data.</text>
</comment>
<keyword evidence="2" id="KW-0812">Transmembrane</keyword>
<evidence type="ECO:0000313" key="3">
    <source>
        <dbReference type="EMBL" id="MDK4301677.1"/>
    </source>
</evidence>
<evidence type="ECO:0000256" key="2">
    <source>
        <dbReference type="SAM" id="Phobius"/>
    </source>
</evidence>
<gene>
    <name evidence="3" type="ORF">QPX45_10635</name>
</gene>
<sequence>MHYPFFSWLGSQNGVSLLVALVALIGVLAATWWNNKKADERRKADQDAADKRRKADQAAEEARRKADQAAEEARRKADDDRRERERLEQLQREDWERQRRAVADCLAIFKKEFPPLGNLYVSIPTDQDGSVMDIYIDKGIELLAFYRAIMRGLNVAELEVSNTRVQAAIQQLMESCKTEYTDLLEAEGTSLGNVGWAAIKMKAIGSEMEKCSENLVEVTKQELLTTKTEDNSQKTITN</sequence>